<protein>
    <recommendedName>
        <fullName evidence="4">HTH luxR-type domain-containing protein</fullName>
    </recommendedName>
</protein>
<keyword evidence="3" id="KW-0804">Transcription</keyword>
<reference evidence="5 6" key="1">
    <citation type="journal article" date="2019" name="Int. J. Syst. Evol. Microbiol.">
        <title>The Global Catalogue of Microorganisms (GCM) 10K type strain sequencing project: providing services to taxonomists for standard genome sequencing and annotation.</title>
        <authorList>
            <consortium name="The Broad Institute Genomics Platform"/>
            <consortium name="The Broad Institute Genome Sequencing Center for Infectious Disease"/>
            <person name="Wu L."/>
            <person name="Ma J."/>
        </authorList>
    </citation>
    <scope>NUCLEOTIDE SEQUENCE [LARGE SCALE GENOMIC DNA]</scope>
    <source>
        <strain evidence="5 6">JCM 14942</strain>
    </source>
</reference>
<dbReference type="Pfam" id="PF00196">
    <property type="entry name" value="GerE"/>
    <property type="match status" value="1"/>
</dbReference>
<dbReference type="InterPro" id="IPR036388">
    <property type="entry name" value="WH-like_DNA-bd_sf"/>
</dbReference>
<keyword evidence="1" id="KW-0805">Transcription regulation</keyword>
<sequence length="92" mass="9711">MTATADSPDLARSDAADLVAALSAREADVLALLANGYSNRGIGAALALSERTVEAYLTTIFQKFRIEHAPGTNRRVLAALVYLDYLDGSLGV</sequence>
<evidence type="ECO:0000313" key="6">
    <source>
        <dbReference type="Proteomes" id="UP001500842"/>
    </source>
</evidence>
<name>A0ABN2B365_9ACTN</name>
<evidence type="ECO:0000313" key="5">
    <source>
        <dbReference type="EMBL" id="GAA1532106.1"/>
    </source>
</evidence>
<dbReference type="SUPFAM" id="SSF46894">
    <property type="entry name" value="C-terminal effector domain of the bipartite response regulators"/>
    <property type="match status" value="1"/>
</dbReference>
<evidence type="ECO:0000256" key="1">
    <source>
        <dbReference type="ARBA" id="ARBA00023015"/>
    </source>
</evidence>
<gene>
    <name evidence="5" type="ORF">GCM10009788_39090</name>
</gene>
<dbReference type="InterPro" id="IPR000792">
    <property type="entry name" value="Tscrpt_reg_LuxR_C"/>
</dbReference>
<dbReference type="SMART" id="SM00421">
    <property type="entry name" value="HTH_LUXR"/>
    <property type="match status" value="1"/>
</dbReference>
<organism evidence="5 6">
    <name type="scientific">Nocardioides humi</name>
    <dbReference type="NCBI Taxonomy" id="449461"/>
    <lineage>
        <taxon>Bacteria</taxon>
        <taxon>Bacillati</taxon>
        <taxon>Actinomycetota</taxon>
        <taxon>Actinomycetes</taxon>
        <taxon>Propionibacteriales</taxon>
        <taxon>Nocardioidaceae</taxon>
        <taxon>Nocardioides</taxon>
    </lineage>
</organism>
<dbReference type="Gene3D" id="1.10.10.10">
    <property type="entry name" value="Winged helix-like DNA-binding domain superfamily/Winged helix DNA-binding domain"/>
    <property type="match status" value="1"/>
</dbReference>
<feature type="domain" description="HTH luxR-type" evidence="4">
    <location>
        <begin position="15"/>
        <end position="85"/>
    </location>
</feature>
<dbReference type="PRINTS" id="PR00038">
    <property type="entry name" value="HTHLUXR"/>
</dbReference>
<keyword evidence="2" id="KW-0238">DNA-binding</keyword>
<keyword evidence="6" id="KW-1185">Reference proteome</keyword>
<accession>A0ABN2B365</accession>
<dbReference type="InterPro" id="IPR016032">
    <property type="entry name" value="Sig_transdc_resp-reg_C-effctor"/>
</dbReference>
<dbReference type="Proteomes" id="UP001500842">
    <property type="component" value="Unassembled WGS sequence"/>
</dbReference>
<dbReference type="PROSITE" id="PS50043">
    <property type="entry name" value="HTH_LUXR_2"/>
    <property type="match status" value="1"/>
</dbReference>
<evidence type="ECO:0000256" key="3">
    <source>
        <dbReference type="ARBA" id="ARBA00023163"/>
    </source>
</evidence>
<dbReference type="CDD" id="cd06170">
    <property type="entry name" value="LuxR_C_like"/>
    <property type="match status" value="1"/>
</dbReference>
<dbReference type="EMBL" id="BAAAOR010000028">
    <property type="protein sequence ID" value="GAA1532106.1"/>
    <property type="molecule type" value="Genomic_DNA"/>
</dbReference>
<comment type="caution">
    <text evidence="5">The sequence shown here is derived from an EMBL/GenBank/DDBJ whole genome shotgun (WGS) entry which is preliminary data.</text>
</comment>
<dbReference type="PANTHER" id="PTHR44688:SF16">
    <property type="entry name" value="DNA-BINDING TRANSCRIPTIONAL ACTIVATOR DEVR_DOSR"/>
    <property type="match status" value="1"/>
</dbReference>
<dbReference type="PANTHER" id="PTHR44688">
    <property type="entry name" value="DNA-BINDING TRANSCRIPTIONAL ACTIVATOR DEVR_DOSR"/>
    <property type="match status" value="1"/>
</dbReference>
<evidence type="ECO:0000259" key="4">
    <source>
        <dbReference type="PROSITE" id="PS50043"/>
    </source>
</evidence>
<proteinExistence type="predicted"/>
<evidence type="ECO:0000256" key="2">
    <source>
        <dbReference type="ARBA" id="ARBA00023125"/>
    </source>
</evidence>
<dbReference type="RefSeq" id="WP_181410763.1">
    <property type="nucleotide sequence ID" value="NZ_BAAAOR010000028.1"/>
</dbReference>